<dbReference type="EMBL" id="CM000784">
    <property type="protein sequence ID" value="AQK98693.1"/>
    <property type="molecule type" value="Genomic_DNA"/>
</dbReference>
<accession>A0A3L6DQR5</accession>
<proteinExistence type="predicted"/>
<dbReference type="PANTHER" id="PTHR33385:SF4">
    <property type="entry name" value="PROTEIN XRI1"/>
    <property type="match status" value="1"/>
</dbReference>
<feature type="compositionally biased region" description="Basic and acidic residues" evidence="1">
    <location>
        <begin position="106"/>
        <end position="126"/>
    </location>
</feature>
<dbReference type="GO" id="GO:0007143">
    <property type="term" value="P:female meiotic nuclear division"/>
    <property type="evidence" value="ECO:0007669"/>
    <property type="project" value="InterPro"/>
</dbReference>
<reference evidence="2" key="1">
    <citation type="submission" date="2015-12" db="EMBL/GenBank/DDBJ databases">
        <title>Update maize B73 reference genome by single molecule sequencing technologies.</title>
        <authorList>
            <consortium name="Maize Genome Sequencing Project"/>
            <person name="Ware D."/>
        </authorList>
    </citation>
    <scope>NUCLEOTIDE SEQUENCE</scope>
    <source>
        <tissue evidence="2">Seedling</tissue>
    </source>
</reference>
<evidence type="ECO:0000313" key="2">
    <source>
        <dbReference type="EMBL" id="AQK98693.1"/>
    </source>
</evidence>
<dbReference type="GO" id="GO:0007140">
    <property type="term" value="P:male meiotic nuclear division"/>
    <property type="evidence" value="ECO:0007669"/>
    <property type="project" value="InterPro"/>
</dbReference>
<dbReference type="EMBL" id="CM000784">
    <property type="protein sequence ID" value="AQK98694.1"/>
    <property type="molecule type" value="Genomic_DNA"/>
</dbReference>
<dbReference type="STRING" id="4577.A0A1D6G674"/>
<dbReference type="ExpressionAtlas" id="A0A1D6G674">
    <property type="expression patterns" value="baseline and differential"/>
</dbReference>
<dbReference type="PANTHER" id="PTHR33385">
    <property type="entry name" value="PROTEIN XRI1"/>
    <property type="match status" value="1"/>
</dbReference>
<dbReference type="InterPro" id="IPR039933">
    <property type="entry name" value="XRI1"/>
</dbReference>
<protein>
    <submittedName>
        <fullName evidence="2">Protein XRI1</fullName>
    </submittedName>
</protein>
<dbReference type="InParanoid" id="A0A1D6G674"/>
<name>A0A1D6G674_MAIZE</name>
<gene>
    <name evidence="2" type="ORF">ZEAMMB73_Zm00001d012043</name>
</gene>
<accession>A0A1D6G674</accession>
<dbReference type="AlphaFoldDB" id="A0A1D6G674"/>
<sequence>MLQFCPENLEMTCSVTEDGLLESLQEMIFQLAKFIIGAKKARPSVSLPFVLIKPYSIHGDITLNDINEKIHAPSPHKIRHRSDEEPDPLQASAAISGKPVAHKTKIHTEGGKGEGEHHDHQNQRLG</sequence>
<evidence type="ECO:0000256" key="1">
    <source>
        <dbReference type="SAM" id="MobiDB-lite"/>
    </source>
</evidence>
<feature type="region of interest" description="Disordered" evidence="1">
    <location>
        <begin position="72"/>
        <end position="126"/>
    </location>
</feature>
<organism evidence="2">
    <name type="scientific">Zea mays</name>
    <name type="common">Maize</name>
    <dbReference type="NCBI Taxonomy" id="4577"/>
    <lineage>
        <taxon>Eukaryota</taxon>
        <taxon>Viridiplantae</taxon>
        <taxon>Streptophyta</taxon>
        <taxon>Embryophyta</taxon>
        <taxon>Tracheophyta</taxon>
        <taxon>Spermatophyta</taxon>
        <taxon>Magnoliopsida</taxon>
        <taxon>Liliopsida</taxon>
        <taxon>Poales</taxon>
        <taxon>Poaceae</taxon>
        <taxon>PACMAD clade</taxon>
        <taxon>Panicoideae</taxon>
        <taxon>Andropogonodae</taxon>
        <taxon>Andropogoneae</taxon>
        <taxon>Tripsacinae</taxon>
        <taxon>Zea</taxon>
    </lineage>
</organism>
<dbReference type="IntAct" id="A0A1D6G674">
    <property type="interactions" value="1"/>
</dbReference>